<accession>A0A757Y6J0</accession>
<dbReference type="InterPro" id="IPR041227">
    <property type="entry name" value="FluMu_N"/>
</dbReference>
<dbReference type="Pfam" id="PF17891">
    <property type="entry name" value="FluMu_N"/>
    <property type="match status" value="1"/>
</dbReference>
<proteinExistence type="predicted"/>
<dbReference type="SUPFAM" id="SSF160059">
    <property type="entry name" value="PriA/YqbF domain"/>
    <property type="match status" value="1"/>
</dbReference>
<organism evidence="2">
    <name type="scientific">Salmonella enterica</name>
    <name type="common">Salmonella choleraesuis</name>
    <dbReference type="NCBI Taxonomy" id="28901"/>
    <lineage>
        <taxon>Bacteria</taxon>
        <taxon>Pseudomonadati</taxon>
        <taxon>Pseudomonadota</taxon>
        <taxon>Gammaproteobacteria</taxon>
        <taxon>Enterobacterales</taxon>
        <taxon>Enterobacteriaceae</taxon>
        <taxon>Salmonella</taxon>
    </lineage>
</organism>
<sequence length="141" mass="14571">MSEQLKDNAGTDCGQAGPLCCGVVVKCSRPVYRRAGFAFVRGKNTLENVSPEQLAILRSDPVLSLVSEAPVPPDALPGGMDVLDVGGLNARIRDAVATLDKANADHFTQSGAPRVAAVSGVLGENISATQLKAALEEDAAE</sequence>
<reference evidence="2" key="1">
    <citation type="journal article" date="2018" name="Genome Biol.">
        <title>SKESA: strategic k-mer extension for scrupulous assemblies.</title>
        <authorList>
            <person name="Souvorov A."/>
            <person name="Agarwala R."/>
            <person name="Lipman D.J."/>
        </authorList>
    </citation>
    <scope>NUCLEOTIDE SEQUENCE</scope>
    <source>
        <strain evidence="2">MA.CK_08/00001351</strain>
    </source>
</reference>
<reference evidence="2" key="2">
    <citation type="submission" date="2020-02" db="EMBL/GenBank/DDBJ databases">
        <authorList>
            <consortium name="NCBI Pathogen Detection Project"/>
        </authorList>
    </citation>
    <scope>NUCLEOTIDE SEQUENCE</scope>
    <source>
        <strain evidence="2">MA.CK_08/00001351</strain>
    </source>
</reference>
<name>A0A757Y6J0_SALER</name>
<dbReference type="AlphaFoldDB" id="A0A757Y6J0"/>
<gene>
    <name evidence="2" type="ORF">G8O36_001720</name>
</gene>
<dbReference type="Gene3D" id="3.40.5.80">
    <property type="match status" value="1"/>
</dbReference>
<comment type="caution">
    <text evidence="2">The sequence shown here is derived from an EMBL/GenBank/DDBJ whole genome shotgun (WGS) entry which is preliminary data.</text>
</comment>
<protein>
    <recommendedName>
        <fullName evidence="1">Mu-like prophage FluMu N-terminal domain-containing protein</fullName>
    </recommendedName>
</protein>
<evidence type="ECO:0000313" key="2">
    <source>
        <dbReference type="EMBL" id="HAG1011272.1"/>
    </source>
</evidence>
<evidence type="ECO:0000259" key="1">
    <source>
        <dbReference type="Pfam" id="PF17891"/>
    </source>
</evidence>
<feature type="domain" description="Mu-like prophage FluMu N-terminal" evidence="1">
    <location>
        <begin position="23"/>
        <end position="65"/>
    </location>
</feature>
<dbReference type="EMBL" id="DAAXHH010000005">
    <property type="protein sequence ID" value="HAG1011272.1"/>
    <property type="molecule type" value="Genomic_DNA"/>
</dbReference>